<sequence length="327" mass="35607">MDQPVLSPSSILSIAKSPPDANTTAPSPNPERKFKPKSKMSNLETVPESDPRTQSQHASPLMDAAESTPNDKERLSAKRSQYFHDALHERSGENPAAAAVRGEALIYAEVETNVKIESEQHFLTVLSHHLAARYNRYPPSIVISLHHGQCLLFGGSMDPAYTLTITALASEVQPATNKRNAAVLQKHLEAVLRIPPARGMVRFIPVAEECLAWGSKTVAGRISEAVSGDGDGERERSKVQERRRLKALSLKRTSPANITSSNTQPQGLARQAKNSTVNSTIRVEPTDVVGGEGSVKVVRKKKSIIHTLFRTSKGVEDEDPSGSLFIK</sequence>
<keyword evidence="4" id="KW-0964">Secreted</keyword>
<comment type="subcellular location">
    <subcellularLocation>
        <location evidence="1">Secreted</location>
    </subcellularLocation>
</comment>
<dbReference type="AlphaFoldDB" id="A0A8G0LDT5"/>
<dbReference type="EC" id="5.3.2.1" evidence="9"/>
<dbReference type="GO" id="GO:0004167">
    <property type="term" value="F:dopachrome isomerase activity"/>
    <property type="evidence" value="ECO:0007669"/>
    <property type="project" value="UniProtKB-EC"/>
</dbReference>
<evidence type="ECO:0000256" key="6">
    <source>
        <dbReference type="ARBA" id="ARBA00036735"/>
    </source>
</evidence>
<comment type="catalytic activity">
    <reaction evidence="7">
        <text>L-dopachrome = 5,6-dihydroxyindole-2-carboxylate</text>
        <dbReference type="Rhea" id="RHEA:13041"/>
        <dbReference type="ChEBI" id="CHEBI:16875"/>
        <dbReference type="ChEBI" id="CHEBI:57509"/>
        <dbReference type="EC" id="5.3.3.12"/>
    </reaction>
</comment>
<feature type="region of interest" description="Disordered" evidence="13">
    <location>
        <begin position="254"/>
        <end position="278"/>
    </location>
</feature>
<evidence type="ECO:0000256" key="8">
    <source>
        <dbReference type="ARBA" id="ARBA00038932"/>
    </source>
</evidence>
<dbReference type="GO" id="GO:0005576">
    <property type="term" value="C:extracellular region"/>
    <property type="evidence" value="ECO:0007669"/>
    <property type="project" value="UniProtKB-SubCell"/>
</dbReference>
<evidence type="ECO:0000256" key="5">
    <source>
        <dbReference type="ARBA" id="ARBA00023235"/>
    </source>
</evidence>
<evidence type="ECO:0000256" key="9">
    <source>
        <dbReference type="ARBA" id="ARBA00039086"/>
    </source>
</evidence>
<dbReference type="PANTHER" id="PTHR11954:SF6">
    <property type="entry name" value="MACROPHAGE MIGRATION INHIBITORY FACTOR"/>
    <property type="match status" value="1"/>
</dbReference>
<dbReference type="Proteomes" id="UP000826661">
    <property type="component" value="Chromosome IV"/>
</dbReference>
<evidence type="ECO:0000256" key="7">
    <source>
        <dbReference type="ARBA" id="ARBA00036823"/>
    </source>
</evidence>
<keyword evidence="3" id="KW-0202">Cytokine</keyword>
<feature type="compositionally biased region" description="Polar residues" evidence="13">
    <location>
        <begin position="1"/>
        <end position="12"/>
    </location>
</feature>
<keyword evidence="15" id="KW-1185">Reference proteome</keyword>
<feature type="region of interest" description="Disordered" evidence="13">
    <location>
        <begin position="1"/>
        <end position="75"/>
    </location>
</feature>
<dbReference type="GO" id="GO:0050178">
    <property type="term" value="F:phenylpyruvate tautomerase activity"/>
    <property type="evidence" value="ECO:0007669"/>
    <property type="project" value="UniProtKB-EC"/>
</dbReference>
<accession>A0A8G0LDT5</accession>
<evidence type="ECO:0000256" key="1">
    <source>
        <dbReference type="ARBA" id="ARBA00004613"/>
    </source>
</evidence>
<dbReference type="EC" id="5.3.3.12" evidence="8"/>
<dbReference type="Gene3D" id="3.30.429.10">
    <property type="entry name" value="Macrophage Migration Inhibitory Factor"/>
    <property type="match status" value="1"/>
</dbReference>
<evidence type="ECO:0000256" key="3">
    <source>
        <dbReference type="ARBA" id="ARBA00022514"/>
    </source>
</evidence>
<evidence type="ECO:0000313" key="15">
    <source>
        <dbReference type="Proteomes" id="UP000826661"/>
    </source>
</evidence>
<evidence type="ECO:0000256" key="4">
    <source>
        <dbReference type="ARBA" id="ARBA00022525"/>
    </source>
</evidence>
<dbReference type="SUPFAM" id="SSF55331">
    <property type="entry name" value="Tautomerase/MIF"/>
    <property type="match status" value="1"/>
</dbReference>
<evidence type="ECO:0000256" key="11">
    <source>
        <dbReference type="ARBA" id="ARBA00041912"/>
    </source>
</evidence>
<comment type="catalytic activity">
    <reaction evidence="6">
        <text>3-phenylpyruvate = enol-phenylpyruvate</text>
        <dbReference type="Rhea" id="RHEA:17097"/>
        <dbReference type="ChEBI" id="CHEBI:16815"/>
        <dbReference type="ChEBI" id="CHEBI:18005"/>
        <dbReference type="EC" id="5.3.2.1"/>
    </reaction>
</comment>
<dbReference type="InterPro" id="IPR014347">
    <property type="entry name" value="Tautomerase/MIF_sf"/>
</dbReference>
<dbReference type="PANTHER" id="PTHR11954">
    <property type="entry name" value="D-DOPACHROME DECARBOXYLASE"/>
    <property type="match status" value="1"/>
</dbReference>
<keyword evidence="5" id="KW-0413">Isomerase</keyword>
<evidence type="ECO:0000313" key="14">
    <source>
        <dbReference type="EMBL" id="QYT00524.1"/>
    </source>
</evidence>
<dbReference type="EMBL" id="CP075867">
    <property type="protein sequence ID" value="QYT00524.1"/>
    <property type="molecule type" value="Genomic_DNA"/>
</dbReference>
<dbReference type="InterPro" id="IPR001398">
    <property type="entry name" value="Macrophage_inhib_fac"/>
</dbReference>
<comment type="similarity">
    <text evidence="2">Belongs to the MIF family.</text>
</comment>
<evidence type="ECO:0000256" key="12">
    <source>
        <dbReference type="ARBA" id="ARBA00042730"/>
    </source>
</evidence>
<proteinExistence type="inferred from homology"/>
<gene>
    <name evidence="14" type="ORF">H0G86_007605</name>
</gene>
<name>A0A8G0LDT5_9HYPO</name>
<evidence type="ECO:0000256" key="13">
    <source>
        <dbReference type="SAM" id="MobiDB-lite"/>
    </source>
</evidence>
<evidence type="ECO:0000256" key="10">
    <source>
        <dbReference type="ARBA" id="ARBA00041631"/>
    </source>
</evidence>
<protein>
    <recommendedName>
        <fullName evidence="12">L-dopachrome isomerase</fullName>
        <ecNumber evidence="9">5.3.2.1</ecNumber>
        <ecNumber evidence="8">5.3.3.12</ecNumber>
    </recommendedName>
    <alternativeName>
        <fullName evidence="10">L-dopachrome tautomerase</fullName>
    </alternativeName>
    <alternativeName>
        <fullName evidence="11">Phenylpyruvate tautomerase</fullName>
    </alternativeName>
</protein>
<reference evidence="14 15" key="1">
    <citation type="journal article" date="2021" name="BMC Genomics">
        <title>Telomere-to-telomere genome assembly of asparaginase-producing Trichoderma simmonsii.</title>
        <authorList>
            <person name="Chung D."/>
            <person name="Kwon Y.M."/>
            <person name="Yang Y."/>
        </authorList>
    </citation>
    <scope>NUCLEOTIDE SEQUENCE [LARGE SCALE GENOMIC DNA]</scope>
    <source>
        <strain evidence="14 15">GH-Sj1</strain>
    </source>
</reference>
<dbReference type="Pfam" id="PF01187">
    <property type="entry name" value="MIF"/>
    <property type="match status" value="1"/>
</dbReference>
<organism evidence="14 15">
    <name type="scientific">Trichoderma simmonsii</name>
    <dbReference type="NCBI Taxonomy" id="1491479"/>
    <lineage>
        <taxon>Eukaryota</taxon>
        <taxon>Fungi</taxon>
        <taxon>Dikarya</taxon>
        <taxon>Ascomycota</taxon>
        <taxon>Pezizomycotina</taxon>
        <taxon>Sordariomycetes</taxon>
        <taxon>Hypocreomycetidae</taxon>
        <taxon>Hypocreales</taxon>
        <taxon>Hypocreaceae</taxon>
        <taxon>Trichoderma</taxon>
    </lineage>
</organism>
<evidence type="ECO:0000256" key="2">
    <source>
        <dbReference type="ARBA" id="ARBA00005851"/>
    </source>
</evidence>